<accession>S4TFC6</accession>
<protein>
    <submittedName>
        <fullName evidence="1">Uncharacterized protein</fullName>
    </submittedName>
</protein>
<name>S4TFC6_9VIRU</name>
<proteinExistence type="predicted"/>
<dbReference type="EMBL" id="JX904454">
    <property type="protein sequence ID" value="AGA18402.1"/>
    <property type="molecule type" value="Genomic_DNA"/>
</dbReference>
<sequence length="230" mass="26934">MPRNLLNVILSQVKEEPDSEKIAFFNKYNSIHMEESEELIKRKFRKILSQEYQLERMGSFAQQLLILETQNEVLIKEKRAIKTNSTHIFITINAWTEKITLQKFLAKCHKISKKTCFKNVLYAFEQRGTIDDNTVGKGYHCHLLVERNVNYKVCKCIDNTKKSCTPLVKNVNARHLLNFQVIGQEFAKDKKNYIIGQNKTGDKKDIKQVADIEWRKSNDIKSFYGDENII</sequence>
<evidence type="ECO:0000313" key="1">
    <source>
        <dbReference type="EMBL" id="AGA18402.1"/>
    </source>
</evidence>
<organism evidence="1">
    <name type="scientific">uncultured marine virus</name>
    <dbReference type="NCBI Taxonomy" id="186617"/>
    <lineage>
        <taxon>Viruses</taxon>
        <taxon>environmental samples</taxon>
    </lineage>
</organism>
<reference evidence="1" key="1">
    <citation type="journal article" date="2013" name="ISME J.">
        <title>Previously unknown and highly divergent ssDNA viruses populate the oceans.</title>
        <authorList>
            <person name="Labonte J.M."/>
            <person name="Suttle C.A."/>
        </authorList>
    </citation>
    <scope>NUCLEOTIDE SEQUENCE</scope>
</reference>